<dbReference type="Proteomes" id="UP000287798">
    <property type="component" value="Unassembled WGS sequence"/>
</dbReference>
<name>A0A426QM23_9GAMM</name>
<proteinExistence type="predicted"/>
<dbReference type="PROSITE" id="PS50042">
    <property type="entry name" value="CNMP_BINDING_3"/>
    <property type="match status" value="1"/>
</dbReference>
<organism evidence="2 3">
    <name type="scientific">Thiohalobacter thiocyanaticus</name>
    <dbReference type="NCBI Taxonomy" id="585455"/>
    <lineage>
        <taxon>Bacteria</taxon>
        <taxon>Pseudomonadati</taxon>
        <taxon>Pseudomonadota</taxon>
        <taxon>Gammaproteobacteria</taxon>
        <taxon>Thiohalobacterales</taxon>
        <taxon>Thiohalobacteraceae</taxon>
        <taxon>Thiohalobacter</taxon>
    </lineage>
</organism>
<sequence>MVSRLLPQLNAGEGAEVVQSLQTLLQHPAFVEGVQWRRAEYPANHCLFRAGEPGGDIFVLLSGAVRVTGNVSLDDERHIRPGVCDLESGAVFGELALFDAGPRSASVTTLTPVELAVIDGAELLRFFEAHPDTGYMVLREIIEMLVARLRLTNDKVWSLLAWGPEGAFHRSAVVIVVKYPTGSPIPP</sequence>
<dbReference type="AlphaFoldDB" id="A0A426QM23"/>
<comment type="caution">
    <text evidence="2">The sequence shown here is derived from an EMBL/GenBank/DDBJ whole genome shotgun (WGS) entry which is preliminary data.</text>
</comment>
<gene>
    <name evidence="2" type="ORF">D6C00_13325</name>
</gene>
<dbReference type="InterPro" id="IPR000595">
    <property type="entry name" value="cNMP-bd_dom"/>
</dbReference>
<dbReference type="Pfam" id="PF00027">
    <property type="entry name" value="cNMP_binding"/>
    <property type="match status" value="1"/>
</dbReference>
<dbReference type="GO" id="GO:0003700">
    <property type="term" value="F:DNA-binding transcription factor activity"/>
    <property type="evidence" value="ECO:0007669"/>
    <property type="project" value="TreeGrafter"/>
</dbReference>
<dbReference type="Gene3D" id="2.60.120.10">
    <property type="entry name" value="Jelly Rolls"/>
    <property type="match status" value="1"/>
</dbReference>
<dbReference type="InterPro" id="IPR014710">
    <property type="entry name" value="RmlC-like_jellyroll"/>
</dbReference>
<dbReference type="CDD" id="cd00038">
    <property type="entry name" value="CAP_ED"/>
    <property type="match status" value="1"/>
</dbReference>
<evidence type="ECO:0000313" key="3">
    <source>
        <dbReference type="Proteomes" id="UP000287798"/>
    </source>
</evidence>
<protein>
    <recommendedName>
        <fullName evidence="1">Cyclic nucleotide-binding domain-containing protein</fullName>
    </recommendedName>
</protein>
<dbReference type="PANTHER" id="PTHR24567">
    <property type="entry name" value="CRP FAMILY TRANSCRIPTIONAL REGULATORY PROTEIN"/>
    <property type="match status" value="1"/>
</dbReference>
<dbReference type="PANTHER" id="PTHR24567:SF74">
    <property type="entry name" value="HTH-TYPE TRANSCRIPTIONAL REGULATOR ARCR"/>
    <property type="match status" value="1"/>
</dbReference>
<dbReference type="PROSITE" id="PS00889">
    <property type="entry name" value="CNMP_BINDING_2"/>
    <property type="match status" value="1"/>
</dbReference>
<dbReference type="SMART" id="SM00100">
    <property type="entry name" value="cNMP"/>
    <property type="match status" value="1"/>
</dbReference>
<dbReference type="GO" id="GO:0005829">
    <property type="term" value="C:cytosol"/>
    <property type="evidence" value="ECO:0007669"/>
    <property type="project" value="TreeGrafter"/>
</dbReference>
<dbReference type="InterPro" id="IPR018490">
    <property type="entry name" value="cNMP-bd_dom_sf"/>
</dbReference>
<dbReference type="EMBL" id="QZMU01000001">
    <property type="protein sequence ID" value="RRQ22811.1"/>
    <property type="molecule type" value="Genomic_DNA"/>
</dbReference>
<dbReference type="InterPro" id="IPR050397">
    <property type="entry name" value="Env_Response_Regulators"/>
</dbReference>
<dbReference type="SUPFAM" id="SSF51206">
    <property type="entry name" value="cAMP-binding domain-like"/>
    <property type="match status" value="1"/>
</dbReference>
<dbReference type="InterPro" id="IPR018488">
    <property type="entry name" value="cNMP-bd_CS"/>
</dbReference>
<evidence type="ECO:0000313" key="2">
    <source>
        <dbReference type="EMBL" id="RRQ22811.1"/>
    </source>
</evidence>
<accession>A0A426QM23</accession>
<keyword evidence="3" id="KW-1185">Reference proteome</keyword>
<reference evidence="2 3" key="1">
    <citation type="journal article" date="2010" name="Int. J. Syst. Evol. Microbiol.">
        <title>Thiohalobacter thiocyanaticus gen. nov., sp. nov., a moderately halophilic, sulfur-oxidizing gammaproteobacterium from hypersaline lakes, that utilizes thiocyanate.</title>
        <authorList>
            <person name="Sorokin D.Y."/>
            <person name="Kovaleva O.L."/>
            <person name="Tourova T.P."/>
            <person name="Muyzer G."/>
        </authorList>
    </citation>
    <scope>NUCLEOTIDE SEQUENCE [LARGE SCALE GENOMIC DNA]</scope>
    <source>
        <strain evidence="2 3">Hrh1</strain>
    </source>
</reference>
<evidence type="ECO:0000259" key="1">
    <source>
        <dbReference type="PROSITE" id="PS50042"/>
    </source>
</evidence>
<feature type="domain" description="Cyclic nucleotide-binding" evidence="1">
    <location>
        <begin position="5"/>
        <end position="144"/>
    </location>
</feature>